<accession>A0A1H3AI05</accession>
<evidence type="ECO:0000313" key="2">
    <source>
        <dbReference type="EMBL" id="SDX29357.1"/>
    </source>
</evidence>
<reference evidence="3" key="1">
    <citation type="submission" date="2016-10" db="EMBL/GenBank/DDBJ databases">
        <authorList>
            <person name="Varghese N."/>
            <person name="Submissions S."/>
        </authorList>
    </citation>
    <scope>NUCLEOTIDE SEQUENCE [LARGE SCALE GENOMIC DNA]</scope>
    <source>
        <strain evidence="3">CGMCC 4.3530</strain>
    </source>
</reference>
<dbReference type="Proteomes" id="UP000199529">
    <property type="component" value="Unassembled WGS sequence"/>
</dbReference>
<dbReference type="STRING" id="418495.SAMN05216215_1009137"/>
<protein>
    <submittedName>
        <fullName evidence="2">Uncharacterized protein</fullName>
    </submittedName>
</protein>
<gene>
    <name evidence="2" type="ORF">SAMN05216215_1009137</name>
</gene>
<feature type="compositionally biased region" description="Acidic residues" evidence="1">
    <location>
        <begin position="123"/>
        <end position="132"/>
    </location>
</feature>
<keyword evidence="3" id="KW-1185">Reference proteome</keyword>
<dbReference type="RefSeq" id="WP_093265077.1">
    <property type="nucleotide sequence ID" value="NZ_FNOK01000009.1"/>
</dbReference>
<feature type="region of interest" description="Disordered" evidence="1">
    <location>
        <begin position="114"/>
        <end position="142"/>
    </location>
</feature>
<evidence type="ECO:0000256" key="1">
    <source>
        <dbReference type="SAM" id="MobiDB-lite"/>
    </source>
</evidence>
<organism evidence="2 3">
    <name type="scientific">Saccharopolyspora shandongensis</name>
    <dbReference type="NCBI Taxonomy" id="418495"/>
    <lineage>
        <taxon>Bacteria</taxon>
        <taxon>Bacillati</taxon>
        <taxon>Actinomycetota</taxon>
        <taxon>Actinomycetes</taxon>
        <taxon>Pseudonocardiales</taxon>
        <taxon>Pseudonocardiaceae</taxon>
        <taxon>Saccharopolyspora</taxon>
    </lineage>
</organism>
<dbReference type="EMBL" id="FNOK01000009">
    <property type="protein sequence ID" value="SDX29357.1"/>
    <property type="molecule type" value="Genomic_DNA"/>
</dbReference>
<name>A0A1H3AI05_9PSEU</name>
<sequence length="142" mass="16197">MPPERLFEIQIGFYATEEDAAQLTEGWTRLLDGRAVPYQLSVARQENSAATPLAEYYEDLPRQWRFGHPEADPGSRRIHQVRVGLLASRPQMDVLRDELTRVICPDPEHNSPCAVPWESGYTDSEESADTTDDLNQRYGHLL</sequence>
<evidence type="ECO:0000313" key="3">
    <source>
        <dbReference type="Proteomes" id="UP000199529"/>
    </source>
</evidence>
<dbReference type="OrthoDB" id="4311068at2"/>
<proteinExistence type="predicted"/>
<dbReference type="AlphaFoldDB" id="A0A1H3AI05"/>